<comment type="caution">
    <text evidence="2">The sequence shown here is derived from an EMBL/GenBank/DDBJ whole genome shotgun (WGS) entry which is preliminary data.</text>
</comment>
<reference evidence="2 3" key="1">
    <citation type="submission" date="2023-07" db="EMBL/GenBank/DDBJ databases">
        <title>Sequencing the genomes of 1000 actinobacteria strains.</title>
        <authorList>
            <person name="Klenk H.-P."/>
        </authorList>
    </citation>
    <scope>NUCLEOTIDE SEQUENCE [LARGE SCALE GENOMIC DNA]</scope>
    <source>
        <strain evidence="2 3">DSM 45554</strain>
    </source>
</reference>
<dbReference type="EMBL" id="JAVDYE010000001">
    <property type="protein sequence ID" value="MDR7384747.1"/>
    <property type="molecule type" value="Genomic_DNA"/>
</dbReference>
<name>A0ABU2CTT8_9MICO</name>
<protein>
    <submittedName>
        <fullName evidence="2">Uncharacterized protein</fullName>
    </submittedName>
</protein>
<sequence length="133" mass="14450">MRNSDSIPDLARDLISRGGTVLGRIAVDAHEARALVQVLPKAAPVEFVIDLQGLERFIEAARGSAPDVFPDVDGIEGGLRLVSEHLRAEVDSAEGKVFAVGVDRRGETWRRAGPAPQRNALPPGDYRWSAERE</sequence>
<evidence type="ECO:0000313" key="3">
    <source>
        <dbReference type="Proteomes" id="UP001183585"/>
    </source>
</evidence>
<feature type="region of interest" description="Disordered" evidence="1">
    <location>
        <begin position="109"/>
        <end position="133"/>
    </location>
</feature>
<gene>
    <name evidence="2" type="ORF">J2S48_004262</name>
</gene>
<organism evidence="2 3">
    <name type="scientific">Promicromonospora iranensis</name>
    <dbReference type="NCBI Taxonomy" id="1105144"/>
    <lineage>
        <taxon>Bacteria</taxon>
        <taxon>Bacillati</taxon>
        <taxon>Actinomycetota</taxon>
        <taxon>Actinomycetes</taxon>
        <taxon>Micrococcales</taxon>
        <taxon>Promicromonosporaceae</taxon>
        <taxon>Promicromonospora</taxon>
    </lineage>
</organism>
<dbReference type="RefSeq" id="WP_274993568.1">
    <property type="nucleotide sequence ID" value="NZ_JAJQQP010000005.1"/>
</dbReference>
<accession>A0ABU2CTT8</accession>
<keyword evidence="3" id="KW-1185">Reference proteome</keyword>
<evidence type="ECO:0000313" key="2">
    <source>
        <dbReference type="EMBL" id="MDR7384747.1"/>
    </source>
</evidence>
<evidence type="ECO:0000256" key="1">
    <source>
        <dbReference type="SAM" id="MobiDB-lite"/>
    </source>
</evidence>
<proteinExistence type="predicted"/>
<dbReference type="Proteomes" id="UP001183585">
    <property type="component" value="Unassembled WGS sequence"/>
</dbReference>